<reference evidence="1" key="1">
    <citation type="submission" date="2021-10" db="EMBL/GenBank/DDBJ databases">
        <title>Melipona bicolor Genome sequencing and assembly.</title>
        <authorList>
            <person name="Araujo N.S."/>
            <person name="Arias M.C."/>
        </authorList>
    </citation>
    <scope>NUCLEOTIDE SEQUENCE</scope>
    <source>
        <strain evidence="1">USP_2M_L1-L4_2017</strain>
        <tissue evidence="1">Whole body</tissue>
    </source>
</reference>
<protein>
    <submittedName>
        <fullName evidence="1">Uncharacterized protein</fullName>
    </submittedName>
</protein>
<evidence type="ECO:0000313" key="2">
    <source>
        <dbReference type="Proteomes" id="UP001177670"/>
    </source>
</evidence>
<proteinExistence type="predicted"/>
<dbReference type="EMBL" id="JAHYIQ010000033">
    <property type="protein sequence ID" value="KAK1120015.1"/>
    <property type="molecule type" value="Genomic_DNA"/>
</dbReference>
<keyword evidence="2" id="KW-1185">Reference proteome</keyword>
<organism evidence="1 2">
    <name type="scientific">Melipona bicolor</name>
    <dbReference type="NCBI Taxonomy" id="60889"/>
    <lineage>
        <taxon>Eukaryota</taxon>
        <taxon>Metazoa</taxon>
        <taxon>Ecdysozoa</taxon>
        <taxon>Arthropoda</taxon>
        <taxon>Hexapoda</taxon>
        <taxon>Insecta</taxon>
        <taxon>Pterygota</taxon>
        <taxon>Neoptera</taxon>
        <taxon>Endopterygota</taxon>
        <taxon>Hymenoptera</taxon>
        <taxon>Apocrita</taxon>
        <taxon>Aculeata</taxon>
        <taxon>Apoidea</taxon>
        <taxon>Anthophila</taxon>
        <taxon>Apidae</taxon>
        <taxon>Melipona</taxon>
    </lineage>
</organism>
<accession>A0AA40KH25</accession>
<sequence length="129" mass="14563">MPTNFRGKRDERISLTRESAGDLRGYLRDSWIEMTMASVVDCNSFGNDKFSADKTRYAFEASGDCTDVVQGRACRRHCSRLLYIAPLDIKREDLARTVPPDALYSFISILSPSPMVDSAIFLIDRSKTN</sequence>
<dbReference type="Proteomes" id="UP001177670">
    <property type="component" value="Unassembled WGS sequence"/>
</dbReference>
<comment type="caution">
    <text evidence="1">The sequence shown here is derived from an EMBL/GenBank/DDBJ whole genome shotgun (WGS) entry which is preliminary data.</text>
</comment>
<evidence type="ECO:0000313" key="1">
    <source>
        <dbReference type="EMBL" id="KAK1120015.1"/>
    </source>
</evidence>
<name>A0AA40KH25_9HYME</name>
<gene>
    <name evidence="1" type="ORF">K0M31_012745</name>
</gene>
<dbReference type="AlphaFoldDB" id="A0AA40KH25"/>